<evidence type="ECO:0000256" key="4">
    <source>
        <dbReference type="ARBA" id="ARBA00022989"/>
    </source>
</evidence>
<evidence type="ECO:0000256" key="2">
    <source>
        <dbReference type="ARBA" id="ARBA00022475"/>
    </source>
</evidence>
<gene>
    <name evidence="7" type="ORF">P0Y53_13460</name>
</gene>
<feature type="transmembrane region" description="Helical" evidence="6">
    <location>
        <begin position="182"/>
        <end position="205"/>
    </location>
</feature>
<dbReference type="PANTHER" id="PTHR30213:SF1">
    <property type="entry name" value="INNER MEMBRANE PROTEIN YHJD"/>
    <property type="match status" value="1"/>
</dbReference>
<accession>A0AAJ5WPT5</accession>
<dbReference type="InterPro" id="IPR017039">
    <property type="entry name" value="Virul_fac_BrkB"/>
</dbReference>
<keyword evidence="2" id="KW-1003">Cell membrane</keyword>
<dbReference type="GO" id="GO:0005886">
    <property type="term" value="C:plasma membrane"/>
    <property type="evidence" value="ECO:0007669"/>
    <property type="project" value="UniProtKB-SubCell"/>
</dbReference>
<dbReference type="NCBIfam" id="TIGR00765">
    <property type="entry name" value="yihY_not_rbn"/>
    <property type="match status" value="1"/>
</dbReference>
<keyword evidence="4 6" id="KW-1133">Transmembrane helix</keyword>
<keyword evidence="3 6" id="KW-0812">Transmembrane</keyword>
<sequence>MKKLRRFFDILKKTVVSFLDDNGLKLSASLSYYTIFALGPVLVITISLVGIFYGKEAVQGKIYGQIKDLIGSDAAIQLQQIIKNVEYSQFQTTGIIIGLVMLLVGASGVFTEMQDSINTIWSVKAKPKKGWLKFLRNRLLSFSLVISIGFILLVSLVVSALLEAINTQLTRVFPEGIVILAYILNILIVLFVIAALFTVIFKVLPDATISWRDTFRGALFTSLLFMVGKFLISFYISRSSIGTTYGAATSIIVILLWVYYSSAILYLGAEFTKTWAIEAGNGIKPNDTAVFIIKREAREVPSSHLET</sequence>
<name>A0AAJ5WPT5_9BACT</name>
<evidence type="ECO:0000256" key="1">
    <source>
        <dbReference type="ARBA" id="ARBA00004651"/>
    </source>
</evidence>
<proteinExistence type="predicted"/>
<feature type="transmembrane region" description="Helical" evidence="6">
    <location>
        <begin position="32"/>
        <end position="53"/>
    </location>
</feature>
<feature type="transmembrane region" description="Helical" evidence="6">
    <location>
        <begin position="217"/>
        <end position="236"/>
    </location>
</feature>
<comment type="subcellular location">
    <subcellularLocation>
        <location evidence="1">Cell membrane</location>
        <topology evidence="1">Multi-pass membrane protein</topology>
    </subcellularLocation>
</comment>
<dbReference type="Proteomes" id="UP001220610">
    <property type="component" value="Chromosome"/>
</dbReference>
<protein>
    <submittedName>
        <fullName evidence="7">YihY/virulence factor BrkB family protein</fullName>
    </submittedName>
</protein>
<feature type="transmembrane region" description="Helical" evidence="6">
    <location>
        <begin position="139"/>
        <end position="162"/>
    </location>
</feature>
<dbReference type="EMBL" id="CP119311">
    <property type="protein sequence ID" value="WEK33493.1"/>
    <property type="molecule type" value="Genomic_DNA"/>
</dbReference>
<feature type="transmembrane region" description="Helical" evidence="6">
    <location>
        <begin position="90"/>
        <end position="110"/>
    </location>
</feature>
<feature type="transmembrane region" description="Helical" evidence="6">
    <location>
        <begin position="248"/>
        <end position="267"/>
    </location>
</feature>
<organism evidence="7 8">
    <name type="scientific">Candidatus Pseudobacter hemicellulosilyticus</name>
    <dbReference type="NCBI Taxonomy" id="3121375"/>
    <lineage>
        <taxon>Bacteria</taxon>
        <taxon>Pseudomonadati</taxon>
        <taxon>Bacteroidota</taxon>
        <taxon>Chitinophagia</taxon>
        <taxon>Chitinophagales</taxon>
        <taxon>Chitinophagaceae</taxon>
        <taxon>Pseudobacter</taxon>
    </lineage>
</organism>
<dbReference type="Pfam" id="PF03631">
    <property type="entry name" value="Virul_fac_BrkB"/>
    <property type="match status" value="1"/>
</dbReference>
<evidence type="ECO:0000256" key="5">
    <source>
        <dbReference type="ARBA" id="ARBA00023136"/>
    </source>
</evidence>
<evidence type="ECO:0000256" key="3">
    <source>
        <dbReference type="ARBA" id="ARBA00022692"/>
    </source>
</evidence>
<dbReference type="PIRSF" id="PIRSF035875">
    <property type="entry name" value="RNase_BN"/>
    <property type="match status" value="1"/>
</dbReference>
<evidence type="ECO:0000256" key="6">
    <source>
        <dbReference type="SAM" id="Phobius"/>
    </source>
</evidence>
<evidence type="ECO:0000313" key="7">
    <source>
        <dbReference type="EMBL" id="WEK33493.1"/>
    </source>
</evidence>
<keyword evidence="5 6" id="KW-0472">Membrane</keyword>
<dbReference type="AlphaFoldDB" id="A0AAJ5WPT5"/>
<dbReference type="PANTHER" id="PTHR30213">
    <property type="entry name" value="INNER MEMBRANE PROTEIN YHJD"/>
    <property type="match status" value="1"/>
</dbReference>
<reference evidence="7" key="1">
    <citation type="submission" date="2023-03" db="EMBL/GenBank/DDBJ databases">
        <title>Andean soil-derived lignocellulolytic bacterial consortium as a source of novel taxa and putative plastic-active enzymes.</title>
        <authorList>
            <person name="Diaz-Garcia L."/>
            <person name="Chuvochina M."/>
            <person name="Feuerriegel G."/>
            <person name="Bunk B."/>
            <person name="Sproer C."/>
            <person name="Streit W.R."/>
            <person name="Rodriguez L.M."/>
            <person name="Overmann J."/>
            <person name="Jimenez D.J."/>
        </authorList>
    </citation>
    <scope>NUCLEOTIDE SEQUENCE</scope>
    <source>
        <strain evidence="7">MAG 7</strain>
    </source>
</reference>
<evidence type="ECO:0000313" key="8">
    <source>
        <dbReference type="Proteomes" id="UP001220610"/>
    </source>
</evidence>